<accession>A0AAE3VI88</accession>
<organism evidence="1 2">
    <name type="scientific">Oligosphaera ethanolica</name>
    <dbReference type="NCBI Taxonomy" id="760260"/>
    <lineage>
        <taxon>Bacteria</taxon>
        <taxon>Pseudomonadati</taxon>
        <taxon>Lentisphaerota</taxon>
        <taxon>Oligosphaeria</taxon>
        <taxon>Oligosphaerales</taxon>
        <taxon>Oligosphaeraceae</taxon>
        <taxon>Oligosphaera</taxon>
    </lineage>
</organism>
<keyword evidence="2" id="KW-1185">Reference proteome</keyword>
<gene>
    <name evidence="1" type="ORF">J3R75_003139</name>
</gene>
<name>A0AAE3VI88_9BACT</name>
<dbReference type="InterPro" id="IPR011011">
    <property type="entry name" value="Znf_FYVE_PHD"/>
</dbReference>
<dbReference type="SUPFAM" id="SSF57903">
    <property type="entry name" value="FYVE/PHD zinc finger"/>
    <property type="match status" value="1"/>
</dbReference>
<sequence>MPTSTCIICGKEFTPRNHCVTCGAEACKMIRKSQVMTARWVNRRNMKTCDICGREFQCPPSDNTVTCSPECHSEKFRLQALALRPKNTKRCVCCGREFADSPSNKRVTCRRKECTTWAHRKSANPDYEAMMRGIAASPLLQPDERHVNARDWSLLAPDGTLYQFRNLRHFIRQHPGLFTAEELQLSGRHNPGPLASFALGKLRPGVMNQVESWHGWKWAYGHHSPNSNNTCD</sequence>
<evidence type="ECO:0000313" key="2">
    <source>
        <dbReference type="Proteomes" id="UP001238163"/>
    </source>
</evidence>
<dbReference type="EMBL" id="JAUSVL010000001">
    <property type="protein sequence ID" value="MDQ0291032.1"/>
    <property type="molecule type" value="Genomic_DNA"/>
</dbReference>
<evidence type="ECO:0000313" key="1">
    <source>
        <dbReference type="EMBL" id="MDQ0291032.1"/>
    </source>
</evidence>
<proteinExistence type="predicted"/>
<protein>
    <submittedName>
        <fullName evidence="1">Uncharacterized protein</fullName>
    </submittedName>
</protein>
<dbReference type="AlphaFoldDB" id="A0AAE3VI88"/>
<reference evidence="1" key="1">
    <citation type="submission" date="2023-07" db="EMBL/GenBank/DDBJ databases">
        <title>Genomic Encyclopedia of Type Strains, Phase IV (KMG-IV): sequencing the most valuable type-strain genomes for metagenomic binning, comparative biology and taxonomic classification.</title>
        <authorList>
            <person name="Goeker M."/>
        </authorList>
    </citation>
    <scope>NUCLEOTIDE SEQUENCE</scope>
    <source>
        <strain evidence="1">DSM 24202</strain>
    </source>
</reference>
<dbReference type="Proteomes" id="UP001238163">
    <property type="component" value="Unassembled WGS sequence"/>
</dbReference>
<comment type="caution">
    <text evidence="1">The sequence shown here is derived from an EMBL/GenBank/DDBJ whole genome shotgun (WGS) entry which is preliminary data.</text>
</comment>